<protein>
    <submittedName>
        <fullName evidence="1">Uncharacterized protein</fullName>
    </submittedName>
</protein>
<name>A0A6S7KET6_PARCT</name>
<evidence type="ECO:0000313" key="2">
    <source>
        <dbReference type="Proteomes" id="UP001152795"/>
    </source>
</evidence>
<gene>
    <name evidence="1" type="ORF">PACLA_8A011866</name>
</gene>
<comment type="caution">
    <text evidence="1">The sequence shown here is derived from an EMBL/GenBank/DDBJ whole genome shotgun (WGS) entry which is preliminary data.</text>
</comment>
<reference evidence="1" key="1">
    <citation type="submission" date="2020-04" db="EMBL/GenBank/DDBJ databases">
        <authorList>
            <person name="Alioto T."/>
            <person name="Alioto T."/>
            <person name="Gomez Garrido J."/>
        </authorList>
    </citation>
    <scope>NUCLEOTIDE SEQUENCE</scope>
    <source>
        <strain evidence="1">A484AB</strain>
    </source>
</reference>
<organism evidence="1 2">
    <name type="scientific">Paramuricea clavata</name>
    <name type="common">Red gorgonian</name>
    <name type="synonym">Violescent sea-whip</name>
    <dbReference type="NCBI Taxonomy" id="317549"/>
    <lineage>
        <taxon>Eukaryota</taxon>
        <taxon>Metazoa</taxon>
        <taxon>Cnidaria</taxon>
        <taxon>Anthozoa</taxon>
        <taxon>Octocorallia</taxon>
        <taxon>Malacalcyonacea</taxon>
        <taxon>Plexauridae</taxon>
        <taxon>Paramuricea</taxon>
    </lineage>
</organism>
<keyword evidence="2" id="KW-1185">Reference proteome</keyword>
<accession>A0A6S7KET6</accession>
<evidence type="ECO:0000313" key="1">
    <source>
        <dbReference type="EMBL" id="CAB4042398.1"/>
    </source>
</evidence>
<dbReference type="EMBL" id="CACRXK020030046">
    <property type="protein sequence ID" value="CAB4042398.1"/>
    <property type="molecule type" value="Genomic_DNA"/>
</dbReference>
<sequence length="120" mass="14291">MCILEYSGIRKALAPTEFIPRTTARTEARKYEDKVGFSQWRRKEEQILHVFSAKRDEVAKNDTEIELIVNYVEVEDAEEDKEKKPKTNKVEKTVWDWELMNDTKNEHRRQLSIIESKCCK</sequence>
<dbReference type="Proteomes" id="UP001152795">
    <property type="component" value="Unassembled WGS sequence"/>
</dbReference>
<dbReference type="AlphaFoldDB" id="A0A6S7KET6"/>
<proteinExistence type="predicted"/>